<dbReference type="Gene3D" id="3.30.530.20">
    <property type="match status" value="1"/>
</dbReference>
<dbReference type="GO" id="GO:0003677">
    <property type="term" value="F:DNA binding"/>
    <property type="evidence" value="ECO:0007669"/>
    <property type="project" value="UniProtKB-UniRule"/>
</dbReference>
<dbReference type="FunFam" id="3.30.530.20:FF:000026">
    <property type="entry name" value="Homeobox-leucine zipper protein GLABRA 2"/>
    <property type="match status" value="1"/>
</dbReference>
<keyword evidence="15" id="KW-1185">Reference proteome</keyword>
<evidence type="ECO:0000256" key="8">
    <source>
        <dbReference type="ARBA" id="ARBA00023242"/>
    </source>
</evidence>
<dbReference type="InterPro" id="IPR017970">
    <property type="entry name" value="Homeobox_CS"/>
</dbReference>
<dbReference type="GO" id="GO:0005634">
    <property type="term" value="C:nucleus"/>
    <property type="evidence" value="ECO:0007669"/>
    <property type="project" value="UniProtKB-SubCell"/>
</dbReference>
<dbReference type="PROSITE" id="PS00027">
    <property type="entry name" value="HOMEOBOX_1"/>
    <property type="match status" value="1"/>
</dbReference>
<dbReference type="Gene3D" id="1.10.10.60">
    <property type="entry name" value="Homeodomain-like"/>
    <property type="match status" value="1"/>
</dbReference>
<accession>A0A7N0UH84</accession>
<dbReference type="PROSITE" id="PS50071">
    <property type="entry name" value="HOMEOBOX_2"/>
    <property type="match status" value="1"/>
</dbReference>
<reference evidence="14" key="1">
    <citation type="submission" date="2021-01" db="UniProtKB">
        <authorList>
            <consortium name="EnsemblPlants"/>
        </authorList>
    </citation>
    <scope>IDENTIFICATION</scope>
</reference>
<dbReference type="GO" id="GO:0000981">
    <property type="term" value="F:DNA-binding transcription factor activity, RNA polymerase II-specific"/>
    <property type="evidence" value="ECO:0007669"/>
    <property type="project" value="InterPro"/>
</dbReference>
<evidence type="ECO:0000256" key="2">
    <source>
        <dbReference type="ARBA" id="ARBA00006789"/>
    </source>
</evidence>
<feature type="domain" description="START" evidence="13">
    <location>
        <begin position="219"/>
        <end position="452"/>
    </location>
</feature>
<keyword evidence="3" id="KW-0805">Transcription regulation</keyword>
<evidence type="ECO:0000256" key="3">
    <source>
        <dbReference type="ARBA" id="ARBA00023015"/>
    </source>
</evidence>
<dbReference type="Pfam" id="PF00046">
    <property type="entry name" value="Homeodomain"/>
    <property type="match status" value="1"/>
</dbReference>
<dbReference type="Pfam" id="PF01852">
    <property type="entry name" value="START"/>
    <property type="match status" value="1"/>
</dbReference>
<keyword evidence="6 9" id="KW-0371">Homeobox</keyword>
<sequence>MEQGSAGDDSDPQKRKKRFHRHSAHQIQRLEAVFKECPHLDEKQRLQLSRELGLAPRQIKFWFQNRRTQMKGQLERADNSILKAENDKIRCSNIALREALKNIMCPNCGSMRIGDDPYLDEQQLHLENAHLKEELDRVSSIAAKYIGRPVSQFSTTQSSHISLIELSLGSFGGQIIPSPSLGGFGSHGITGSSLELDILSGTSSSVPPTMEIQPGSTINDMDKTLMAEIAANAMNDLVKLLQATEPLWTKSATDGRDTLNYENYLMLSPRAMKKPNARTEASRDSGVVAMNSLLLVDMFMDAGKWLETFSPIVSAAKTIQVLTAGVSGSLSGTLRLMYEELQVLSPLVPTREFVFLRYCQQTEKGSWVIVDVSCDFANGNRHVLPQSRRLPSGCLIEDMSNGISKVSWVEHVEIQDDSQADHLYGDLIKSGYAFGAERWLATLQRMCERYASLTVSGTNIHDLDGVIPTFDGKANMMKLSQRMVSNFCATVSTSTNSQQCTTLAGSNESQVRLTVRKTATDPGQPNGLVLCAATSIWLPVSPQNAFNFLRDVSMRPQWDVLSKGGAVQEVAHISCGSHPGNYISILRASDPSQNNMVILQECCIDSWGSLIVYSPVEIPEINMAVSGGDPSCIPLLPSGFMISPDGRSEIAHLSEASSTSSSRHSSMTKSSGSLITIGFQILAGSSPVAKLDMESVTTVNNLIGMTIHQIKAALDCPDS</sequence>
<evidence type="ECO:0000256" key="6">
    <source>
        <dbReference type="ARBA" id="ARBA00023155"/>
    </source>
</evidence>
<keyword evidence="5 9" id="KW-0238">DNA-binding</keyword>
<dbReference type="Proteomes" id="UP000594263">
    <property type="component" value="Unplaced"/>
</dbReference>
<dbReference type="SUPFAM" id="SSF55961">
    <property type="entry name" value="Bet v1-like"/>
    <property type="match status" value="2"/>
</dbReference>
<evidence type="ECO:0000256" key="10">
    <source>
        <dbReference type="RuleBase" id="RU000682"/>
    </source>
</evidence>
<dbReference type="EnsemblPlants" id="Kaladp0067s0313.1.v1.1">
    <property type="protein sequence ID" value="Kaladp0067s0313.1.v1.1"/>
    <property type="gene ID" value="Kaladp0067s0313.v1.1"/>
</dbReference>
<dbReference type="SMART" id="SM00234">
    <property type="entry name" value="START"/>
    <property type="match status" value="1"/>
</dbReference>
<comment type="similarity">
    <text evidence="2">Belongs to the HD-ZIP homeobox family. Class IV subfamily.</text>
</comment>
<dbReference type="InterPro" id="IPR009057">
    <property type="entry name" value="Homeodomain-like_sf"/>
</dbReference>
<feature type="domain" description="Homeobox" evidence="12">
    <location>
        <begin position="13"/>
        <end position="73"/>
    </location>
</feature>
<keyword evidence="7" id="KW-0804">Transcription</keyword>
<dbReference type="CDD" id="cd00086">
    <property type="entry name" value="homeodomain"/>
    <property type="match status" value="1"/>
</dbReference>
<evidence type="ECO:0000256" key="9">
    <source>
        <dbReference type="PROSITE-ProRule" id="PRU00108"/>
    </source>
</evidence>
<dbReference type="PANTHER" id="PTHR45654">
    <property type="entry name" value="HOMEOBOX-LEUCINE ZIPPER PROTEIN MERISTEM L1"/>
    <property type="match status" value="1"/>
</dbReference>
<feature type="DNA-binding region" description="Homeobox" evidence="9">
    <location>
        <begin position="15"/>
        <end position="74"/>
    </location>
</feature>
<dbReference type="InterPro" id="IPR002913">
    <property type="entry name" value="START_lipid-bd_dom"/>
</dbReference>
<name>A0A7N0UH84_KALFE</name>
<organism evidence="14 15">
    <name type="scientific">Kalanchoe fedtschenkoi</name>
    <name type="common">Lavender scallops</name>
    <name type="synonym">South American air plant</name>
    <dbReference type="NCBI Taxonomy" id="63787"/>
    <lineage>
        <taxon>Eukaryota</taxon>
        <taxon>Viridiplantae</taxon>
        <taxon>Streptophyta</taxon>
        <taxon>Embryophyta</taxon>
        <taxon>Tracheophyta</taxon>
        <taxon>Spermatophyta</taxon>
        <taxon>Magnoliopsida</taxon>
        <taxon>eudicotyledons</taxon>
        <taxon>Gunneridae</taxon>
        <taxon>Pentapetalae</taxon>
        <taxon>Saxifragales</taxon>
        <taxon>Crassulaceae</taxon>
        <taxon>Kalanchoe</taxon>
    </lineage>
</organism>
<dbReference type="SMART" id="SM00389">
    <property type="entry name" value="HOX"/>
    <property type="match status" value="1"/>
</dbReference>
<proteinExistence type="inferred from homology"/>
<evidence type="ECO:0000313" key="14">
    <source>
        <dbReference type="EnsemblPlants" id="Kaladp0067s0313.1.v1.1"/>
    </source>
</evidence>
<dbReference type="InterPro" id="IPR023393">
    <property type="entry name" value="START-like_dom_sf"/>
</dbReference>
<dbReference type="InterPro" id="IPR057993">
    <property type="entry name" value="HD-Zip_IV_C"/>
</dbReference>
<dbReference type="SUPFAM" id="SSF46689">
    <property type="entry name" value="Homeodomain-like"/>
    <property type="match status" value="1"/>
</dbReference>
<evidence type="ECO:0000256" key="7">
    <source>
        <dbReference type="ARBA" id="ARBA00023163"/>
    </source>
</evidence>
<evidence type="ECO:0000256" key="1">
    <source>
        <dbReference type="ARBA" id="ARBA00004123"/>
    </source>
</evidence>
<dbReference type="AlphaFoldDB" id="A0A7N0UH84"/>
<feature type="region of interest" description="Disordered" evidence="11">
    <location>
        <begin position="1"/>
        <end position="22"/>
    </location>
</feature>
<evidence type="ECO:0000256" key="4">
    <source>
        <dbReference type="ARBA" id="ARBA00023054"/>
    </source>
</evidence>
<evidence type="ECO:0000259" key="12">
    <source>
        <dbReference type="PROSITE" id="PS50071"/>
    </source>
</evidence>
<comment type="subcellular location">
    <subcellularLocation>
        <location evidence="1 9 10">Nucleus</location>
    </subcellularLocation>
</comment>
<evidence type="ECO:0000313" key="15">
    <source>
        <dbReference type="Proteomes" id="UP000594263"/>
    </source>
</evidence>
<dbReference type="Gramene" id="Kaladp0067s0313.1.v1.1">
    <property type="protein sequence ID" value="Kaladp0067s0313.1.v1.1"/>
    <property type="gene ID" value="Kaladp0067s0313.v1.1"/>
</dbReference>
<dbReference type="InterPro" id="IPR001356">
    <property type="entry name" value="HD"/>
</dbReference>
<dbReference type="PANTHER" id="PTHR45654:SF1">
    <property type="entry name" value="HOMEOBOX-LEUCINE ZIPPER PROTEIN HDG11"/>
    <property type="match status" value="1"/>
</dbReference>
<dbReference type="OMA" id="PSSCKVH"/>
<dbReference type="Pfam" id="PF25797">
    <property type="entry name" value="PDF2_C"/>
    <property type="match status" value="1"/>
</dbReference>
<evidence type="ECO:0000256" key="11">
    <source>
        <dbReference type="SAM" id="MobiDB-lite"/>
    </source>
</evidence>
<evidence type="ECO:0000259" key="13">
    <source>
        <dbReference type="PROSITE" id="PS50848"/>
    </source>
</evidence>
<keyword evidence="4" id="KW-0175">Coiled coil</keyword>
<dbReference type="FunFam" id="1.10.10.60:FF:000229">
    <property type="entry name" value="Homeobox-leucine zipper protein HDG1"/>
    <property type="match status" value="1"/>
</dbReference>
<dbReference type="GO" id="GO:0030154">
    <property type="term" value="P:cell differentiation"/>
    <property type="evidence" value="ECO:0007669"/>
    <property type="project" value="UniProtKB-ARBA"/>
</dbReference>
<dbReference type="InterPro" id="IPR042160">
    <property type="entry name" value="HD-Zip_IV"/>
</dbReference>
<keyword evidence="8 9" id="KW-0539">Nucleus</keyword>
<dbReference type="GO" id="GO:0008289">
    <property type="term" value="F:lipid binding"/>
    <property type="evidence" value="ECO:0007669"/>
    <property type="project" value="InterPro"/>
</dbReference>
<dbReference type="PROSITE" id="PS50848">
    <property type="entry name" value="START"/>
    <property type="match status" value="1"/>
</dbReference>
<dbReference type="CDD" id="cd08875">
    <property type="entry name" value="START_ArGLABRA2_like"/>
    <property type="match status" value="1"/>
</dbReference>
<evidence type="ECO:0000256" key="5">
    <source>
        <dbReference type="ARBA" id="ARBA00023125"/>
    </source>
</evidence>
<protein>
    <submittedName>
        <fullName evidence="14">Uncharacterized protein</fullName>
    </submittedName>
</protein>